<gene>
    <name evidence="1" type="ORF">IPOD504_LOCUS11839</name>
</gene>
<name>A0ABN8IMU1_9NEOP</name>
<keyword evidence="2" id="KW-1185">Reference proteome</keyword>
<sequence length="86" mass="9662">MQTVIRFNIARASLASVPFARPSAFEFSRSRSNSKYAKNDVGAKCFENSVPRFRLRASRARSLFVTRNFPIPTSVKSSLIRCSNMG</sequence>
<evidence type="ECO:0008006" key="3">
    <source>
        <dbReference type="Google" id="ProtNLM"/>
    </source>
</evidence>
<dbReference type="EMBL" id="OW152841">
    <property type="protein sequence ID" value="CAH2062278.1"/>
    <property type="molecule type" value="Genomic_DNA"/>
</dbReference>
<proteinExistence type="predicted"/>
<protein>
    <recommendedName>
        <fullName evidence="3">Secreted protein</fullName>
    </recommendedName>
</protein>
<dbReference type="Proteomes" id="UP000837857">
    <property type="component" value="Chromosome 29"/>
</dbReference>
<organism evidence="1 2">
    <name type="scientific">Iphiclides podalirius</name>
    <name type="common">scarce swallowtail</name>
    <dbReference type="NCBI Taxonomy" id="110791"/>
    <lineage>
        <taxon>Eukaryota</taxon>
        <taxon>Metazoa</taxon>
        <taxon>Ecdysozoa</taxon>
        <taxon>Arthropoda</taxon>
        <taxon>Hexapoda</taxon>
        <taxon>Insecta</taxon>
        <taxon>Pterygota</taxon>
        <taxon>Neoptera</taxon>
        <taxon>Endopterygota</taxon>
        <taxon>Lepidoptera</taxon>
        <taxon>Glossata</taxon>
        <taxon>Ditrysia</taxon>
        <taxon>Papilionoidea</taxon>
        <taxon>Papilionidae</taxon>
        <taxon>Papilioninae</taxon>
        <taxon>Iphiclides</taxon>
    </lineage>
</organism>
<feature type="non-terminal residue" evidence="1">
    <location>
        <position position="86"/>
    </location>
</feature>
<evidence type="ECO:0000313" key="1">
    <source>
        <dbReference type="EMBL" id="CAH2062278.1"/>
    </source>
</evidence>
<accession>A0ABN8IMU1</accession>
<reference evidence="1" key="1">
    <citation type="submission" date="2022-03" db="EMBL/GenBank/DDBJ databases">
        <authorList>
            <person name="Martin H S."/>
        </authorList>
    </citation>
    <scope>NUCLEOTIDE SEQUENCE</scope>
</reference>
<evidence type="ECO:0000313" key="2">
    <source>
        <dbReference type="Proteomes" id="UP000837857"/>
    </source>
</evidence>